<name>A0A0B8PKV0_9VIBR</name>
<organism evidence="2 3">
    <name type="scientific">Vibrio ishigakensis</name>
    <dbReference type="NCBI Taxonomy" id="1481914"/>
    <lineage>
        <taxon>Bacteria</taxon>
        <taxon>Pseudomonadati</taxon>
        <taxon>Pseudomonadota</taxon>
        <taxon>Gammaproteobacteria</taxon>
        <taxon>Vibrionales</taxon>
        <taxon>Vibrionaceae</taxon>
        <taxon>Vibrio</taxon>
    </lineage>
</organism>
<feature type="domain" description="AAA+ ATPase" evidence="1">
    <location>
        <begin position="87"/>
        <end position="459"/>
    </location>
</feature>
<dbReference type="GO" id="GO:0005524">
    <property type="term" value="F:ATP binding"/>
    <property type="evidence" value="ECO:0007669"/>
    <property type="project" value="InterPro"/>
</dbReference>
<evidence type="ECO:0000313" key="2">
    <source>
        <dbReference type="EMBL" id="GAM63329.1"/>
    </source>
</evidence>
<dbReference type="EMBL" id="BBSA01000008">
    <property type="protein sequence ID" value="GAM63329.1"/>
    <property type="molecule type" value="Genomic_DNA"/>
</dbReference>
<dbReference type="GO" id="GO:0016887">
    <property type="term" value="F:ATP hydrolysis activity"/>
    <property type="evidence" value="ECO:0007669"/>
    <property type="project" value="InterPro"/>
</dbReference>
<dbReference type="PANTHER" id="PTHR32182:SF23">
    <property type="entry name" value="ATP BINDING PROTEIN"/>
    <property type="match status" value="1"/>
</dbReference>
<dbReference type="InterPro" id="IPR027417">
    <property type="entry name" value="P-loop_NTPase"/>
</dbReference>
<dbReference type="Proteomes" id="UP000031670">
    <property type="component" value="Unassembled WGS sequence"/>
</dbReference>
<evidence type="ECO:0000259" key="1">
    <source>
        <dbReference type="SMART" id="SM00382"/>
    </source>
</evidence>
<comment type="caution">
    <text evidence="2">The sequence shown here is derived from an EMBL/GenBank/DDBJ whole genome shotgun (WGS) entry which is preliminary data.</text>
</comment>
<dbReference type="AlphaFoldDB" id="A0A0B8PKV0"/>
<sequence>MNAKSLRAIKSRANKGNIASRFQLFEMFQDGKDVELDLEQAFEHLKKCTQELAFHEGDNISAKHPLRLNSISFYDFRRFGHLSFSPKTNLSVIIGNNGAGKSSILEGIAKAFSQINNNLIYRNASAQTLEPTDVRVGITGTAEIILRFDLGEGTRYQGKFVTASKGFTSNSATDLTELKSLSRLFRRVNEEGNKTLKQQLDLPLLAFYSVGRSQIKPQLTYNEAEFDMNSRLDVIDKSAIDGEGNVEDFLRWFIYADNLANYGDFDRLDRIKSEVAAYKSILDVHTESGAKEEHPLYGVYIERLSDMNALEARLSQFDLSLELKRLKCVKDAVISSVETISDIYIERATGKAKVMLINSGVSVNFRQASKGQQVYLALVADIARRMAYLNVNLDNLLHGQGIVLIDEVELHLHPSWQQGVIERLQKTFPNIQFIITTHSPQVLANVKAENIFIITPNGDDKFSLDHPHQAYGLTSNDILNEVMQPHSMQSLARNVVVEERLSNIHRLISEKKYDQATECIEELEIEINGEIPELVEAKLSIDLASWK</sequence>
<dbReference type="GO" id="GO:0006302">
    <property type="term" value="P:double-strand break repair"/>
    <property type="evidence" value="ECO:0007669"/>
    <property type="project" value="TreeGrafter"/>
</dbReference>
<dbReference type="InterPro" id="IPR003959">
    <property type="entry name" value="ATPase_AAA_core"/>
</dbReference>
<dbReference type="SMART" id="SM00382">
    <property type="entry name" value="AAA"/>
    <property type="match status" value="1"/>
</dbReference>
<proteinExistence type="predicted"/>
<reference evidence="2 3" key="1">
    <citation type="submission" date="2015-01" db="EMBL/GenBank/DDBJ databases">
        <title>Vibrio sp. C5 JCM 19232 whole genome shotgun sequence.</title>
        <authorList>
            <person name="Sawabe T."/>
            <person name="Meirelles P."/>
            <person name="Feng G."/>
            <person name="Sayaka M."/>
            <person name="Hattori M."/>
            <person name="Ohkuma M."/>
        </authorList>
    </citation>
    <scope>NUCLEOTIDE SEQUENCE [LARGE SCALE GENOMIC DNA]</scope>
    <source>
        <strain evidence="2 3">JCM19232</strain>
    </source>
</reference>
<gene>
    <name evidence="2" type="ORF">JCM19232_1476</name>
</gene>
<dbReference type="SUPFAM" id="SSF52540">
    <property type="entry name" value="P-loop containing nucleoside triphosphate hydrolases"/>
    <property type="match status" value="1"/>
</dbReference>
<protein>
    <submittedName>
        <fullName evidence="2">ATP binding protein</fullName>
    </submittedName>
</protein>
<dbReference type="GO" id="GO:0000731">
    <property type="term" value="P:DNA synthesis involved in DNA repair"/>
    <property type="evidence" value="ECO:0007669"/>
    <property type="project" value="TreeGrafter"/>
</dbReference>
<reference evidence="2 3" key="2">
    <citation type="submission" date="2015-01" db="EMBL/GenBank/DDBJ databases">
        <authorList>
            <consortium name="NBRP consortium"/>
            <person name="Sawabe T."/>
            <person name="Meirelles P."/>
            <person name="Feng G."/>
            <person name="Sayaka M."/>
            <person name="Hattori M."/>
            <person name="Ohkuma M."/>
        </authorList>
    </citation>
    <scope>NUCLEOTIDE SEQUENCE [LARGE SCALE GENOMIC DNA]</scope>
    <source>
        <strain evidence="2 3">JCM19232</strain>
    </source>
</reference>
<evidence type="ECO:0000313" key="3">
    <source>
        <dbReference type="Proteomes" id="UP000031670"/>
    </source>
</evidence>
<dbReference type="Gene3D" id="3.40.50.300">
    <property type="entry name" value="P-loop containing nucleotide triphosphate hydrolases"/>
    <property type="match status" value="1"/>
</dbReference>
<dbReference type="Pfam" id="PF13304">
    <property type="entry name" value="AAA_21"/>
    <property type="match status" value="1"/>
</dbReference>
<dbReference type="PANTHER" id="PTHR32182">
    <property type="entry name" value="DNA REPLICATION AND REPAIR PROTEIN RECF"/>
    <property type="match status" value="1"/>
</dbReference>
<accession>A0A0B8PKV0</accession>
<dbReference type="InterPro" id="IPR003593">
    <property type="entry name" value="AAA+_ATPase"/>
</dbReference>